<protein>
    <submittedName>
        <fullName evidence="2">Uncharacterized protein</fullName>
    </submittedName>
</protein>
<feature type="region of interest" description="Disordered" evidence="1">
    <location>
        <begin position="127"/>
        <end position="179"/>
    </location>
</feature>
<evidence type="ECO:0000256" key="1">
    <source>
        <dbReference type="SAM" id="MobiDB-lite"/>
    </source>
</evidence>
<evidence type="ECO:0000313" key="2">
    <source>
        <dbReference type="EMBL" id="KAF4347624.1"/>
    </source>
</evidence>
<name>A0A7J6DND5_CANSA</name>
<reference evidence="2 3" key="1">
    <citation type="journal article" date="2020" name="bioRxiv">
        <title>Sequence and annotation of 42 cannabis genomes reveals extensive copy number variation in cannabinoid synthesis and pathogen resistance genes.</title>
        <authorList>
            <person name="Mckernan K.J."/>
            <person name="Helbert Y."/>
            <person name="Kane L.T."/>
            <person name="Ebling H."/>
            <person name="Zhang L."/>
            <person name="Liu B."/>
            <person name="Eaton Z."/>
            <person name="Mclaughlin S."/>
            <person name="Kingan S."/>
            <person name="Baybayan P."/>
            <person name="Concepcion G."/>
            <person name="Jordan M."/>
            <person name="Riva A."/>
            <person name="Barbazuk W."/>
            <person name="Harkins T."/>
        </authorList>
    </citation>
    <scope>NUCLEOTIDE SEQUENCE [LARGE SCALE GENOMIC DNA]</scope>
    <source>
        <strain evidence="3">cv. Jamaican Lion 4</strain>
        <tissue evidence="2">Leaf</tissue>
    </source>
</reference>
<gene>
    <name evidence="2" type="ORF">G4B88_024262</name>
</gene>
<dbReference type="PANTHER" id="PTHR34567">
    <property type="entry name" value="FK506-BINDING-LIKE PROTEIN"/>
    <property type="match status" value="1"/>
</dbReference>
<proteinExistence type="predicted"/>
<feature type="region of interest" description="Disordered" evidence="1">
    <location>
        <begin position="231"/>
        <end position="252"/>
    </location>
</feature>
<organism evidence="2 3">
    <name type="scientific">Cannabis sativa</name>
    <name type="common">Hemp</name>
    <name type="synonym">Marijuana</name>
    <dbReference type="NCBI Taxonomy" id="3483"/>
    <lineage>
        <taxon>Eukaryota</taxon>
        <taxon>Viridiplantae</taxon>
        <taxon>Streptophyta</taxon>
        <taxon>Embryophyta</taxon>
        <taxon>Tracheophyta</taxon>
        <taxon>Spermatophyta</taxon>
        <taxon>Magnoliopsida</taxon>
        <taxon>eudicotyledons</taxon>
        <taxon>Gunneridae</taxon>
        <taxon>Pentapetalae</taxon>
        <taxon>rosids</taxon>
        <taxon>fabids</taxon>
        <taxon>Rosales</taxon>
        <taxon>Cannabaceae</taxon>
        <taxon>Cannabis</taxon>
    </lineage>
</organism>
<evidence type="ECO:0000313" key="3">
    <source>
        <dbReference type="Proteomes" id="UP000583929"/>
    </source>
</evidence>
<sequence length="361" mass="41903">MGKWNDRLPRRTFRHQKPWTPPHVTYDSKPIIDNVPAWEKKFCYKIGSVPWRKIVNTKDFMSYYTNVVDWNDSAVKEAFDNAKKRFWAELNGFDCDIPMPDPDSYIDEVDWNPVIDSELMKELERTFFNPDDARQENENQCKKEDMKSKSSTSAPDGGNVNPWESNNAETSKEDGWNQWKNNNAGVPMNIDGNEKSWQSNIIEKDTKKENSWGDQAKKSWGQDLMEIQSSNQNENPWDRGNQGFASSSQNSGWGSWNKVWGLNKHESSNMGNNDDPWVCSSSQYGWQHKGRETRGRKHWNPYSTQNKGFGIRRSGNSRQVWNEDFSNRVGGYRNSRFGGEEAQTSWRGNNKTRVTTYTCGQ</sequence>
<dbReference type="EMBL" id="JAATIQ010000790">
    <property type="protein sequence ID" value="KAF4347624.1"/>
    <property type="molecule type" value="Genomic_DNA"/>
</dbReference>
<keyword evidence="3" id="KW-1185">Reference proteome</keyword>
<dbReference type="Proteomes" id="UP000583929">
    <property type="component" value="Unassembled WGS sequence"/>
</dbReference>
<dbReference type="PANTHER" id="PTHR34567:SF9">
    <property type="entry name" value="CONTAINING PROTEIN, PUTATIVE-RELATED"/>
    <property type="match status" value="1"/>
</dbReference>
<feature type="compositionally biased region" description="Basic and acidic residues" evidence="1">
    <location>
        <begin position="127"/>
        <end position="148"/>
    </location>
</feature>
<comment type="caution">
    <text evidence="2">The sequence shown here is derived from an EMBL/GenBank/DDBJ whole genome shotgun (WGS) entry which is preliminary data.</text>
</comment>
<accession>A0A7J6DND5</accession>
<dbReference type="AlphaFoldDB" id="A0A7J6DND5"/>